<sequence length="198" mass="21414">MIIDYYMSHNSPWAYLGSRRFADIAARAGATVQVRPVDFGRIFPQSGGLPLPKRAPQRQAYRLVELGRWSSHLGVPLTLHPKAFPSPEGARVGMVLALRESAGDAAAMRLSHGFMAALWADDADVNDPAVLDQVASRLGFDGPALRARGQEPAIAALFEADTERAIAAGVFGAPSYVVDGEIFWGQDRLEFLARRLGA</sequence>
<reference evidence="4 5" key="1">
    <citation type="submission" date="2018-11" db="EMBL/GenBank/DDBJ databases">
        <title>Genomic Encyclopedia of Type Strains, Phase IV (KMG-IV): sequencing the most valuable type-strain genomes for metagenomic binning, comparative biology and taxonomic classification.</title>
        <authorList>
            <person name="Goeker M."/>
        </authorList>
    </citation>
    <scope>NUCLEOTIDE SEQUENCE [LARGE SCALE GENOMIC DNA]</scope>
    <source>
        <strain evidence="4 5">DSM 5900</strain>
    </source>
</reference>
<dbReference type="GO" id="GO:1901170">
    <property type="term" value="P:naphthalene catabolic process"/>
    <property type="evidence" value="ECO:0007669"/>
    <property type="project" value="InterPro"/>
</dbReference>
<dbReference type="EMBL" id="RJKX01000019">
    <property type="protein sequence ID" value="ROP81031.1"/>
    <property type="molecule type" value="Genomic_DNA"/>
</dbReference>
<keyword evidence="1 4" id="KW-0413">Isomerase</keyword>
<keyword evidence="5" id="KW-1185">Reference proteome</keyword>
<dbReference type="GO" id="GO:0006749">
    <property type="term" value="P:glutathione metabolic process"/>
    <property type="evidence" value="ECO:0007669"/>
    <property type="project" value="TreeGrafter"/>
</dbReference>
<evidence type="ECO:0000313" key="5">
    <source>
        <dbReference type="Proteomes" id="UP000278222"/>
    </source>
</evidence>
<name>A0A3N1KJM5_9PROT</name>
<protein>
    <recommendedName>
        <fullName evidence="1">2-hydroxychromene-2-carboxylate isomerase</fullName>
        <ecNumber evidence="1">5.99.1.4</ecNumber>
    </recommendedName>
</protein>
<proteinExistence type="inferred from homology"/>
<evidence type="ECO:0000256" key="2">
    <source>
        <dbReference type="PIRSR" id="PIRSR006386-1"/>
    </source>
</evidence>
<dbReference type="GO" id="GO:0004364">
    <property type="term" value="F:glutathione transferase activity"/>
    <property type="evidence" value="ECO:0007669"/>
    <property type="project" value="TreeGrafter"/>
</dbReference>
<dbReference type="PIRSF" id="PIRSF006386">
    <property type="entry name" value="HCCAis_GSTk"/>
    <property type="match status" value="1"/>
</dbReference>
<dbReference type="GO" id="GO:0004602">
    <property type="term" value="F:glutathione peroxidase activity"/>
    <property type="evidence" value="ECO:0007669"/>
    <property type="project" value="TreeGrafter"/>
</dbReference>
<comment type="caution">
    <text evidence="4">The sequence shown here is derived from an EMBL/GenBank/DDBJ whole genome shotgun (WGS) entry which is preliminary data.</text>
</comment>
<feature type="domain" description="DSBA-like thioredoxin" evidence="3">
    <location>
        <begin position="3"/>
        <end position="196"/>
    </location>
</feature>
<organism evidence="4 5">
    <name type="scientific">Stella humosa</name>
    <dbReference type="NCBI Taxonomy" id="94"/>
    <lineage>
        <taxon>Bacteria</taxon>
        <taxon>Pseudomonadati</taxon>
        <taxon>Pseudomonadota</taxon>
        <taxon>Alphaproteobacteria</taxon>
        <taxon>Rhodospirillales</taxon>
        <taxon>Stellaceae</taxon>
        <taxon>Stella</taxon>
    </lineage>
</organism>
<dbReference type="InterPro" id="IPR014440">
    <property type="entry name" value="HCCAis_GSTk"/>
</dbReference>
<dbReference type="EC" id="5.99.1.4" evidence="1"/>
<dbReference type="PANTHER" id="PTHR42943:SF13">
    <property type="entry name" value="GLUTATHIONE S-TRANSFERASE KAPPA-RELATED"/>
    <property type="match status" value="1"/>
</dbReference>
<accession>A0A3N1KJM5</accession>
<dbReference type="InterPro" id="IPR036249">
    <property type="entry name" value="Thioredoxin-like_sf"/>
</dbReference>
<dbReference type="GO" id="GO:0018845">
    <property type="term" value="F:2-hydroxychromene-2-carboxylate isomerase activity"/>
    <property type="evidence" value="ECO:0007669"/>
    <property type="project" value="UniProtKB-UniRule"/>
</dbReference>
<dbReference type="Pfam" id="PF01323">
    <property type="entry name" value="DSBA"/>
    <property type="match status" value="1"/>
</dbReference>
<comment type="similarity">
    <text evidence="1">Belongs to the GST superfamily. NadH family.</text>
</comment>
<dbReference type="InterPro" id="IPR044087">
    <property type="entry name" value="NahD-like"/>
</dbReference>
<evidence type="ECO:0000259" key="3">
    <source>
        <dbReference type="Pfam" id="PF01323"/>
    </source>
</evidence>
<gene>
    <name evidence="4" type="ORF">EDC65_5366</name>
</gene>
<dbReference type="SUPFAM" id="SSF52833">
    <property type="entry name" value="Thioredoxin-like"/>
    <property type="match status" value="1"/>
</dbReference>
<evidence type="ECO:0000256" key="1">
    <source>
        <dbReference type="PIRNR" id="PIRNR006386"/>
    </source>
</evidence>
<dbReference type="PANTHER" id="PTHR42943">
    <property type="entry name" value="GLUTATHIONE S-TRANSFERASE KAPPA"/>
    <property type="match status" value="1"/>
</dbReference>
<dbReference type="InterPro" id="IPR001853">
    <property type="entry name" value="DSBA-like_thioredoxin_dom"/>
</dbReference>
<comment type="catalytic activity">
    <reaction evidence="1">
        <text>2-hydroxychromene-2-carboxylate = (3E)-4-(2-hydroxyphenyl)-2-oxobut-3-enoate</text>
        <dbReference type="Rhea" id="RHEA:27401"/>
        <dbReference type="ChEBI" id="CHEBI:59350"/>
        <dbReference type="ChEBI" id="CHEBI:59353"/>
        <dbReference type="EC" id="5.99.1.4"/>
    </reaction>
</comment>
<dbReference type="Proteomes" id="UP000278222">
    <property type="component" value="Unassembled WGS sequence"/>
</dbReference>
<dbReference type="InterPro" id="IPR051924">
    <property type="entry name" value="GST_Kappa/NadH"/>
</dbReference>
<evidence type="ECO:0000313" key="4">
    <source>
        <dbReference type="EMBL" id="ROP81031.1"/>
    </source>
</evidence>
<dbReference type="AlphaFoldDB" id="A0A3N1KJM5"/>
<dbReference type="CDD" id="cd03022">
    <property type="entry name" value="DsbA_HCCA_Iso"/>
    <property type="match status" value="1"/>
</dbReference>
<dbReference type="Gene3D" id="3.40.30.10">
    <property type="entry name" value="Glutaredoxin"/>
    <property type="match status" value="1"/>
</dbReference>
<feature type="active site" description="Nucleophile" evidence="2">
    <location>
        <position position="11"/>
    </location>
</feature>